<sequence>LQHQIVRKSSLRVYTIFGKKDTLQHEKCIFATLHNCCKLTTTKTLTFTFADGEFDVDVRA</sequence>
<dbReference type="AlphaFoldDB" id="A0A915JYS4"/>
<evidence type="ECO:0000313" key="2">
    <source>
        <dbReference type="WBParaSite" id="nRc.2.0.1.t31224-RA"/>
    </source>
</evidence>
<proteinExistence type="predicted"/>
<protein>
    <submittedName>
        <fullName evidence="2">Uncharacterized protein</fullName>
    </submittedName>
</protein>
<reference evidence="2" key="1">
    <citation type="submission" date="2022-11" db="UniProtKB">
        <authorList>
            <consortium name="WormBaseParasite"/>
        </authorList>
    </citation>
    <scope>IDENTIFICATION</scope>
</reference>
<dbReference type="WBParaSite" id="nRc.2.0.1.t31224-RA">
    <property type="protein sequence ID" value="nRc.2.0.1.t31224-RA"/>
    <property type="gene ID" value="nRc.2.0.1.g31224"/>
</dbReference>
<evidence type="ECO:0000313" key="1">
    <source>
        <dbReference type="Proteomes" id="UP000887565"/>
    </source>
</evidence>
<name>A0A915JYS4_ROMCU</name>
<dbReference type="Proteomes" id="UP000887565">
    <property type="component" value="Unplaced"/>
</dbReference>
<organism evidence="1 2">
    <name type="scientific">Romanomermis culicivorax</name>
    <name type="common">Nematode worm</name>
    <dbReference type="NCBI Taxonomy" id="13658"/>
    <lineage>
        <taxon>Eukaryota</taxon>
        <taxon>Metazoa</taxon>
        <taxon>Ecdysozoa</taxon>
        <taxon>Nematoda</taxon>
        <taxon>Enoplea</taxon>
        <taxon>Dorylaimia</taxon>
        <taxon>Mermithida</taxon>
        <taxon>Mermithoidea</taxon>
        <taxon>Mermithidae</taxon>
        <taxon>Romanomermis</taxon>
    </lineage>
</organism>
<keyword evidence="1" id="KW-1185">Reference proteome</keyword>
<accession>A0A915JYS4</accession>